<dbReference type="EMBL" id="KR862309">
    <property type="protein sequence ID" value="ALS54325.1"/>
    <property type="molecule type" value="Genomic_RNA"/>
</dbReference>
<evidence type="ECO:0000313" key="2">
    <source>
        <dbReference type="Proteomes" id="UP000105870"/>
    </source>
</evidence>
<organism evidence="1 2">
    <name type="scientific">Free State vervet virus</name>
    <dbReference type="NCBI Taxonomy" id="1737586"/>
    <lineage>
        <taxon>Viruses</taxon>
        <taxon>Riboviria</taxon>
        <taxon>Orthornavirae</taxon>
        <taxon>Pisuviricota</taxon>
        <taxon>Pisoniviricetes</taxon>
        <taxon>Nidovirales</taxon>
        <taxon>Arnidovirineae</taxon>
        <taxon>Arteriviridae</taxon>
        <taxon>Simarterivirinae</taxon>
        <taxon>Epsilonarterivirus</taxon>
        <taxon>Sheartevirus</taxon>
        <taxon>Epsilonarterivirus safriver</taxon>
    </lineage>
</organism>
<dbReference type="InterPro" id="IPR003412">
    <property type="entry name" value="Arteri_GP4"/>
</dbReference>
<name>A0A159D7F9_9NIDO</name>
<dbReference type="GO" id="GO:0019031">
    <property type="term" value="C:viral envelope"/>
    <property type="evidence" value="ECO:0007669"/>
    <property type="project" value="InterPro"/>
</dbReference>
<protein>
    <submittedName>
        <fullName evidence="1">ORF4' protein</fullName>
    </submittedName>
</protein>
<proteinExistence type="predicted"/>
<dbReference type="Proteomes" id="UP000105870">
    <property type="component" value="Genome"/>
</dbReference>
<reference evidence="1 2" key="1">
    <citation type="journal article" date="2016" name="J. Virol.">
        <title>Arteriviruses, Pegiviruses, and Lentiviruses Are Common among Wild African Monkeys.</title>
        <authorList>
            <person name="Bailey A."/>
            <person name="Heimbruch K."/>
        </authorList>
    </citation>
    <scope>NUCLEOTIDE SEQUENCE [LARGE SCALE GENOMIC DNA]</scope>
    <source>
        <strain evidence="1">VSAB1003</strain>
    </source>
</reference>
<dbReference type="Pfam" id="PF02497">
    <property type="entry name" value="Arteri_GP4"/>
    <property type="match status" value="1"/>
</dbReference>
<accession>A0A159D7F9</accession>
<evidence type="ECO:0000313" key="1">
    <source>
        <dbReference type="EMBL" id="ALS54325.1"/>
    </source>
</evidence>
<sequence length="170" mass="18828">MGPLYLGVVSALCLVTSGAKHRFCLICTSHNITHFQTEHYQTPPPKRQGASGYTPLVPFQVLGYGETCDDNKLVGEILNALEVTRGNLAGLDDAFTLLSFARCLITALEFKQANVSHKFYQANNTLQLCANLTNYYSHLSIQTPWFISPGAIRWATIFCSFIAVLRAFYG</sequence>